<accession>A0A109JJU3</accession>
<comment type="caution">
    <text evidence="4">The sequence shown here is derived from an EMBL/GenBank/DDBJ whole genome shotgun (WGS) entry which is preliminary data.</text>
</comment>
<keyword evidence="5" id="KW-1185">Reference proteome</keyword>
<proteinExistence type="predicted"/>
<evidence type="ECO:0000313" key="4">
    <source>
        <dbReference type="EMBL" id="KWV50382.1"/>
    </source>
</evidence>
<evidence type="ECO:0000259" key="3">
    <source>
        <dbReference type="PROSITE" id="PS51866"/>
    </source>
</evidence>
<dbReference type="RefSeq" id="WP_062371388.1">
    <property type="nucleotide sequence ID" value="NZ_LNCD01000085.1"/>
</dbReference>
<dbReference type="PROSITE" id="PS51866">
    <property type="entry name" value="MOP"/>
    <property type="match status" value="1"/>
</dbReference>
<feature type="domain" description="Mop" evidence="3">
    <location>
        <begin position="2"/>
        <end position="68"/>
    </location>
</feature>
<evidence type="ECO:0000256" key="2">
    <source>
        <dbReference type="PROSITE-ProRule" id="PRU01213"/>
    </source>
</evidence>
<dbReference type="InterPro" id="IPR005116">
    <property type="entry name" value="Transp-assoc_OB_typ1"/>
</dbReference>
<dbReference type="GO" id="GO:0015689">
    <property type="term" value="P:molybdate ion transport"/>
    <property type="evidence" value="ECO:0007669"/>
    <property type="project" value="InterPro"/>
</dbReference>
<evidence type="ECO:0000313" key="5">
    <source>
        <dbReference type="Proteomes" id="UP000068164"/>
    </source>
</evidence>
<dbReference type="InterPro" id="IPR004606">
    <property type="entry name" value="Mop_domain"/>
</dbReference>
<gene>
    <name evidence="4" type="ORF">AS026_09230</name>
</gene>
<dbReference type="Proteomes" id="UP000068164">
    <property type="component" value="Unassembled WGS sequence"/>
</dbReference>
<reference evidence="4 5" key="1">
    <citation type="submission" date="2015-11" db="EMBL/GenBank/DDBJ databases">
        <title>Draft Genome Sequence of the Strain BR 10423 (Rhizobium sp.) isolated from nodules of Mimosa pudica.</title>
        <authorList>
            <person name="Barauna A.C."/>
            <person name="Zilli J.E."/>
            <person name="Simoes-Araujo J.L."/>
            <person name="Reis V.M."/>
            <person name="James E.K."/>
            <person name="Reis F.B.Jr."/>
            <person name="Rouws L.F."/>
            <person name="Passos S.R."/>
            <person name="Gois S.R."/>
        </authorList>
    </citation>
    <scope>NUCLEOTIDE SEQUENCE [LARGE SCALE GENOMIC DNA]</scope>
    <source>
        <strain evidence="4 5">BR10423</strain>
    </source>
</reference>
<name>A0A109JJU3_9HYPH</name>
<dbReference type="OrthoDB" id="122515at2"/>
<protein>
    <submittedName>
        <fullName evidence="4">Transporter</fullName>
    </submittedName>
</protein>
<evidence type="ECO:0000256" key="1">
    <source>
        <dbReference type="ARBA" id="ARBA00022505"/>
    </source>
</evidence>
<keyword evidence="1 2" id="KW-0500">Molybdenum</keyword>
<dbReference type="InterPro" id="IPR008995">
    <property type="entry name" value="Mo/tungstate-bd_C_term_dom"/>
</dbReference>
<dbReference type="Gene3D" id="2.40.50.100">
    <property type="match status" value="1"/>
</dbReference>
<organism evidence="4 5">
    <name type="scientific">Rhizobium altiplani</name>
    <dbReference type="NCBI Taxonomy" id="1864509"/>
    <lineage>
        <taxon>Bacteria</taxon>
        <taxon>Pseudomonadati</taxon>
        <taxon>Pseudomonadota</taxon>
        <taxon>Alphaproteobacteria</taxon>
        <taxon>Hyphomicrobiales</taxon>
        <taxon>Rhizobiaceae</taxon>
        <taxon>Rhizobium/Agrobacterium group</taxon>
        <taxon>Rhizobium</taxon>
    </lineage>
</organism>
<dbReference type="NCBIfam" id="TIGR00638">
    <property type="entry name" value="Mop"/>
    <property type="match status" value="1"/>
</dbReference>
<dbReference type="AlphaFoldDB" id="A0A109JJU3"/>
<dbReference type="EMBL" id="LNCD01000085">
    <property type="protein sequence ID" value="KWV50382.1"/>
    <property type="molecule type" value="Genomic_DNA"/>
</dbReference>
<sequence>MQISARNRLKGKIVEVKEGATTAHVRIDIGGGSIVTASITNEAVDELGLAAGGDAYAVVKASDVMIAVD</sequence>
<dbReference type="Pfam" id="PF03459">
    <property type="entry name" value="TOBE"/>
    <property type="match status" value="1"/>
</dbReference>
<dbReference type="SUPFAM" id="SSF50331">
    <property type="entry name" value="MOP-like"/>
    <property type="match status" value="1"/>
</dbReference>